<dbReference type="RefSeq" id="WP_094090840.1">
    <property type="nucleotide sequence ID" value="NZ_CP016397.1"/>
</dbReference>
<dbReference type="Gene3D" id="3.30.160.60">
    <property type="entry name" value="Classic Zinc Finger"/>
    <property type="match status" value="1"/>
</dbReference>
<comment type="function">
    <text evidence="7">Functions as a peptidoglycan terminase that cleaves nascent peptidoglycan strands endolytically to terminate their elongation.</text>
</comment>
<dbReference type="PANTHER" id="PTHR30518">
    <property type="entry name" value="ENDOLYTIC MUREIN TRANSGLYCOSYLASE"/>
    <property type="match status" value="1"/>
</dbReference>
<sequence>MKHWLKTIILGGIILSLISFSLVGSYLYLLLKKPMMTGNLPVIVSVNKNTSAASFIHTLQSKHLIDSGRLLLTFIRIRGLAPHLKAGIYEVLPGDTVQQFLNKVVAGQVLIASFSIIEGTTVSQIKANLNSAQFLNYNDSDWLKIEGNYANPEGLLLADTYNYAAGSDAAQLLKLANQKLMQYLDNCWNNRSPGLPYKSPYELLIVASILEKESSLPAERKLIAGVVVNRLKKNMPLQMDPTVIYALGINYQGKLTHANLAVNSPYNTYRYRGLPPTPIAMVGRDAIEAAAHPQFTDYLYFVAKGDGSHQFSVSYEEQKKAIARLKTKGLS</sequence>
<dbReference type="GO" id="GO:0005886">
    <property type="term" value="C:plasma membrane"/>
    <property type="evidence" value="ECO:0007669"/>
    <property type="project" value="UniProtKB-SubCell"/>
</dbReference>
<feature type="transmembrane region" description="Helical" evidence="7">
    <location>
        <begin position="7"/>
        <end position="31"/>
    </location>
</feature>
<keyword evidence="6 7" id="KW-0961">Cell wall biogenesis/degradation</keyword>
<dbReference type="EMBL" id="CP016397">
    <property type="protein sequence ID" value="ASQ45821.1"/>
    <property type="molecule type" value="Genomic_DNA"/>
</dbReference>
<organism evidence="8 9">
    <name type="scientific">Legionella clemsonensis</name>
    <dbReference type="NCBI Taxonomy" id="1867846"/>
    <lineage>
        <taxon>Bacteria</taxon>
        <taxon>Pseudomonadati</taxon>
        <taxon>Pseudomonadota</taxon>
        <taxon>Gammaproteobacteria</taxon>
        <taxon>Legionellales</taxon>
        <taxon>Legionellaceae</taxon>
        <taxon>Legionella</taxon>
    </lineage>
</organism>
<evidence type="ECO:0000256" key="4">
    <source>
        <dbReference type="ARBA" id="ARBA00023136"/>
    </source>
</evidence>
<evidence type="ECO:0000256" key="2">
    <source>
        <dbReference type="ARBA" id="ARBA00022692"/>
    </source>
</evidence>
<keyword evidence="2 7" id="KW-0812">Transmembrane</keyword>
<dbReference type="Proteomes" id="UP000201728">
    <property type="component" value="Chromosome"/>
</dbReference>
<dbReference type="InterPro" id="IPR003770">
    <property type="entry name" value="MLTG-like"/>
</dbReference>
<dbReference type="AlphaFoldDB" id="A0A222P1X9"/>
<dbReference type="NCBIfam" id="TIGR00247">
    <property type="entry name" value="endolytic transglycosylase MltG"/>
    <property type="match status" value="1"/>
</dbReference>
<keyword evidence="4 7" id="KW-0472">Membrane</keyword>
<evidence type="ECO:0000256" key="6">
    <source>
        <dbReference type="ARBA" id="ARBA00023316"/>
    </source>
</evidence>
<comment type="subcellular location">
    <subcellularLocation>
        <location evidence="7">Cell inner membrane</location>
        <topology evidence="7">Single-pass membrane protein</topology>
    </subcellularLocation>
</comment>
<evidence type="ECO:0000256" key="7">
    <source>
        <dbReference type="HAMAP-Rule" id="MF_02065"/>
    </source>
</evidence>
<gene>
    <name evidence="7" type="primary">mltG</name>
    <name evidence="8" type="ORF">clem_06330</name>
</gene>
<dbReference type="CDD" id="cd08010">
    <property type="entry name" value="MltG_like"/>
    <property type="match status" value="1"/>
</dbReference>
<dbReference type="OrthoDB" id="9814591at2"/>
<dbReference type="HAMAP" id="MF_02065">
    <property type="entry name" value="MltG"/>
    <property type="match status" value="1"/>
</dbReference>
<proteinExistence type="inferred from homology"/>
<keyword evidence="7" id="KW-0997">Cell inner membrane</keyword>
<keyword evidence="9" id="KW-1185">Reference proteome</keyword>
<keyword evidence="3 7" id="KW-1133">Transmembrane helix</keyword>
<feature type="site" description="Important for catalytic activity" evidence="7">
    <location>
        <position position="213"/>
    </location>
</feature>
<evidence type="ECO:0000313" key="8">
    <source>
        <dbReference type="EMBL" id="ASQ45821.1"/>
    </source>
</evidence>
<dbReference type="PANTHER" id="PTHR30518:SF2">
    <property type="entry name" value="ENDOLYTIC MUREIN TRANSGLYCOSYLASE"/>
    <property type="match status" value="1"/>
</dbReference>
<name>A0A222P1X9_9GAMM</name>
<accession>A0A222P1X9</accession>
<evidence type="ECO:0000313" key="9">
    <source>
        <dbReference type="Proteomes" id="UP000201728"/>
    </source>
</evidence>
<keyword evidence="1 7" id="KW-1003">Cell membrane</keyword>
<dbReference type="EC" id="4.2.2.29" evidence="7"/>
<protein>
    <recommendedName>
        <fullName evidence="7">Endolytic murein transglycosylase</fullName>
        <ecNumber evidence="7">4.2.2.29</ecNumber>
    </recommendedName>
    <alternativeName>
        <fullName evidence="7">Peptidoglycan lytic transglycosylase</fullName>
    </alternativeName>
    <alternativeName>
        <fullName evidence="7">Peptidoglycan polymerization terminase</fullName>
    </alternativeName>
</protein>
<dbReference type="KEGG" id="lcd:clem_06330"/>
<dbReference type="Gene3D" id="3.30.1490.480">
    <property type="entry name" value="Endolytic murein transglycosylase"/>
    <property type="match status" value="1"/>
</dbReference>
<dbReference type="GO" id="GO:0009252">
    <property type="term" value="P:peptidoglycan biosynthetic process"/>
    <property type="evidence" value="ECO:0007669"/>
    <property type="project" value="UniProtKB-UniRule"/>
</dbReference>
<comment type="catalytic activity">
    <reaction evidence="7">
        <text>a peptidoglycan chain = a peptidoglycan chain with N-acetyl-1,6-anhydromuramyl-[peptide] at the reducing end + a peptidoglycan chain with N-acetylglucosamine at the non-reducing end.</text>
        <dbReference type="EC" id="4.2.2.29"/>
    </reaction>
</comment>
<dbReference type="GO" id="GO:0008932">
    <property type="term" value="F:lytic endotransglycosylase activity"/>
    <property type="evidence" value="ECO:0007669"/>
    <property type="project" value="UniProtKB-UniRule"/>
</dbReference>
<dbReference type="GO" id="GO:0071555">
    <property type="term" value="P:cell wall organization"/>
    <property type="evidence" value="ECO:0007669"/>
    <property type="project" value="UniProtKB-KW"/>
</dbReference>
<keyword evidence="5 7" id="KW-0456">Lyase</keyword>
<evidence type="ECO:0000256" key="1">
    <source>
        <dbReference type="ARBA" id="ARBA00022475"/>
    </source>
</evidence>
<evidence type="ECO:0000256" key="3">
    <source>
        <dbReference type="ARBA" id="ARBA00022989"/>
    </source>
</evidence>
<comment type="similarity">
    <text evidence="7">Belongs to the transglycosylase MltG family.</text>
</comment>
<reference evidence="9" key="1">
    <citation type="submission" date="2016-07" db="EMBL/GenBank/DDBJ databases">
        <authorList>
            <person name="Florea S."/>
            <person name="Webb J.S."/>
            <person name="Jaromczyk J."/>
            <person name="Schardl C.L."/>
        </authorList>
    </citation>
    <scope>NUCLEOTIDE SEQUENCE [LARGE SCALE GENOMIC DNA]</scope>
    <source>
        <strain evidence="9">CDC-D5610</strain>
    </source>
</reference>
<dbReference type="Pfam" id="PF02618">
    <property type="entry name" value="YceG"/>
    <property type="match status" value="1"/>
</dbReference>
<evidence type="ECO:0000256" key="5">
    <source>
        <dbReference type="ARBA" id="ARBA00023239"/>
    </source>
</evidence>